<evidence type="ECO:0000313" key="2">
    <source>
        <dbReference type="EMBL" id="KKN29087.1"/>
    </source>
</evidence>
<accession>A0A0F9PWI8</accession>
<dbReference type="EMBL" id="LAZR01002511">
    <property type="protein sequence ID" value="KKN29087.1"/>
    <property type="molecule type" value="Genomic_DNA"/>
</dbReference>
<comment type="caution">
    <text evidence="2">The sequence shown here is derived from an EMBL/GenBank/DDBJ whole genome shotgun (WGS) entry which is preliminary data.</text>
</comment>
<sequence length="111" mass="11779">MKRSNKLSVAALSLYIGAWVVGLFGATGVSKALVVIAALVFMAAVVGYLISGLTFFIGAVKGDKVIAQGNRREKRRVDAVKPGFVGSAEQVAAHSHIDLDIDQGWNPPVNW</sequence>
<protein>
    <submittedName>
        <fullName evidence="2">Uncharacterized protein</fullName>
    </submittedName>
</protein>
<dbReference type="AlphaFoldDB" id="A0A0F9PWI8"/>
<name>A0A0F9PWI8_9ZZZZ</name>
<keyword evidence="1" id="KW-0812">Transmembrane</keyword>
<keyword evidence="1" id="KW-1133">Transmembrane helix</keyword>
<evidence type="ECO:0000256" key="1">
    <source>
        <dbReference type="SAM" id="Phobius"/>
    </source>
</evidence>
<proteinExistence type="predicted"/>
<keyword evidence="1" id="KW-0472">Membrane</keyword>
<feature type="transmembrane region" description="Helical" evidence="1">
    <location>
        <begin position="32"/>
        <end position="57"/>
    </location>
</feature>
<feature type="transmembrane region" description="Helical" evidence="1">
    <location>
        <begin position="7"/>
        <end position="26"/>
    </location>
</feature>
<gene>
    <name evidence="2" type="ORF">LCGC14_0847550</name>
</gene>
<reference evidence="2" key="1">
    <citation type="journal article" date="2015" name="Nature">
        <title>Complex archaea that bridge the gap between prokaryotes and eukaryotes.</title>
        <authorList>
            <person name="Spang A."/>
            <person name="Saw J.H."/>
            <person name="Jorgensen S.L."/>
            <person name="Zaremba-Niedzwiedzka K."/>
            <person name="Martijn J."/>
            <person name="Lind A.E."/>
            <person name="van Eijk R."/>
            <person name="Schleper C."/>
            <person name="Guy L."/>
            <person name="Ettema T.J."/>
        </authorList>
    </citation>
    <scope>NUCLEOTIDE SEQUENCE</scope>
</reference>
<organism evidence="2">
    <name type="scientific">marine sediment metagenome</name>
    <dbReference type="NCBI Taxonomy" id="412755"/>
    <lineage>
        <taxon>unclassified sequences</taxon>
        <taxon>metagenomes</taxon>
        <taxon>ecological metagenomes</taxon>
    </lineage>
</organism>